<feature type="domain" description="EF-hand" evidence="4">
    <location>
        <begin position="287"/>
        <end position="322"/>
    </location>
</feature>
<feature type="transmembrane region" description="Helical" evidence="3">
    <location>
        <begin position="150"/>
        <end position="170"/>
    </location>
</feature>
<dbReference type="InterPro" id="IPR011992">
    <property type="entry name" value="EF-hand-dom_pair"/>
</dbReference>
<evidence type="ECO:0000259" key="4">
    <source>
        <dbReference type="PROSITE" id="PS50222"/>
    </source>
</evidence>
<accession>A0A7S2UFW0</accession>
<name>A0A7S2UFW0_9STRA</name>
<reference evidence="5" key="1">
    <citation type="submission" date="2021-01" db="EMBL/GenBank/DDBJ databases">
        <authorList>
            <person name="Corre E."/>
            <person name="Pelletier E."/>
            <person name="Niang G."/>
            <person name="Scheremetjew M."/>
            <person name="Finn R."/>
            <person name="Kale V."/>
            <person name="Holt S."/>
            <person name="Cochrane G."/>
            <person name="Meng A."/>
            <person name="Brown T."/>
            <person name="Cohen L."/>
        </authorList>
    </citation>
    <scope>NUCLEOTIDE SEQUENCE</scope>
    <source>
        <strain evidence="5">CCMP2084</strain>
    </source>
</reference>
<feature type="transmembrane region" description="Helical" evidence="3">
    <location>
        <begin position="120"/>
        <end position="138"/>
    </location>
</feature>
<protein>
    <recommendedName>
        <fullName evidence="4">EF-hand domain-containing protein</fullName>
    </recommendedName>
</protein>
<evidence type="ECO:0000256" key="3">
    <source>
        <dbReference type="SAM" id="Phobius"/>
    </source>
</evidence>
<sequence>MKLFGSKGSSAQKDSAYVPPSVPQDGVNKQIETQSDSSDDDMLVIDSPGRKKKASKTTVVESAAGSEEYGKEQKTKKSKWTRRPKITATSPDEASGVPPPSFATENFAQTKMLAEEGPKALRPIFFVAGCFMMATSVLDWVHGMFYFSPTHALVAIYTFCFGFVTCLLEGEHVLGNDWMVWQRNLHKHINLFRFVWGRGAFYFFAGSLQFSHMEPLLNMISGGIMMSLGLPSFILGLRTVKKLKLLRESLSDDSGLKQTFDIYDTNGDGYLEPASFSALLKSVGVMLTGDEIVAEFDKMDSDNDKLISFPEFETWWTGFKFDSFNGLAVLV</sequence>
<feature type="compositionally biased region" description="Basic residues" evidence="2">
    <location>
        <begin position="76"/>
        <end position="85"/>
    </location>
</feature>
<evidence type="ECO:0000313" key="5">
    <source>
        <dbReference type="EMBL" id="CAD9816298.1"/>
    </source>
</evidence>
<evidence type="ECO:0000256" key="2">
    <source>
        <dbReference type="SAM" id="MobiDB-lite"/>
    </source>
</evidence>
<dbReference type="SUPFAM" id="SSF47473">
    <property type="entry name" value="EF-hand"/>
    <property type="match status" value="1"/>
</dbReference>
<keyword evidence="3" id="KW-1133">Transmembrane helix</keyword>
<feature type="transmembrane region" description="Helical" evidence="3">
    <location>
        <begin position="191"/>
        <end position="210"/>
    </location>
</feature>
<keyword evidence="3" id="KW-0812">Transmembrane</keyword>
<keyword evidence="1" id="KW-0106">Calcium</keyword>
<proteinExistence type="predicted"/>
<feature type="transmembrane region" description="Helical" evidence="3">
    <location>
        <begin position="216"/>
        <end position="237"/>
    </location>
</feature>
<dbReference type="PROSITE" id="PS00018">
    <property type="entry name" value="EF_HAND_1"/>
    <property type="match status" value="1"/>
</dbReference>
<gene>
    <name evidence="5" type="ORF">ASEP1449_LOCUS8130</name>
</gene>
<dbReference type="GO" id="GO:0005509">
    <property type="term" value="F:calcium ion binding"/>
    <property type="evidence" value="ECO:0007669"/>
    <property type="project" value="InterPro"/>
</dbReference>
<dbReference type="PROSITE" id="PS50222">
    <property type="entry name" value="EF_HAND_2"/>
    <property type="match status" value="2"/>
</dbReference>
<dbReference type="Gene3D" id="1.10.238.10">
    <property type="entry name" value="EF-hand"/>
    <property type="match status" value="1"/>
</dbReference>
<dbReference type="InterPro" id="IPR018247">
    <property type="entry name" value="EF_Hand_1_Ca_BS"/>
</dbReference>
<dbReference type="EMBL" id="HBHQ01012227">
    <property type="protein sequence ID" value="CAD9816298.1"/>
    <property type="molecule type" value="Transcribed_RNA"/>
</dbReference>
<keyword evidence="3" id="KW-0472">Membrane</keyword>
<feature type="region of interest" description="Disordered" evidence="2">
    <location>
        <begin position="1"/>
        <end position="101"/>
    </location>
</feature>
<dbReference type="SMART" id="SM00054">
    <property type="entry name" value="EFh"/>
    <property type="match status" value="2"/>
</dbReference>
<dbReference type="Pfam" id="PF13499">
    <property type="entry name" value="EF-hand_7"/>
    <property type="match status" value="1"/>
</dbReference>
<organism evidence="5">
    <name type="scientific">Attheya septentrionalis</name>
    <dbReference type="NCBI Taxonomy" id="420275"/>
    <lineage>
        <taxon>Eukaryota</taxon>
        <taxon>Sar</taxon>
        <taxon>Stramenopiles</taxon>
        <taxon>Ochrophyta</taxon>
        <taxon>Bacillariophyta</taxon>
        <taxon>Coscinodiscophyceae</taxon>
        <taxon>Chaetocerotophycidae</taxon>
        <taxon>Chaetocerotales</taxon>
        <taxon>Attheyaceae</taxon>
        <taxon>Attheya</taxon>
    </lineage>
</organism>
<dbReference type="CDD" id="cd00051">
    <property type="entry name" value="EFh"/>
    <property type="match status" value="1"/>
</dbReference>
<dbReference type="InterPro" id="IPR002048">
    <property type="entry name" value="EF_hand_dom"/>
</dbReference>
<dbReference type="AlphaFoldDB" id="A0A7S2UFW0"/>
<feature type="domain" description="EF-hand" evidence="4">
    <location>
        <begin position="251"/>
        <end position="286"/>
    </location>
</feature>
<evidence type="ECO:0000256" key="1">
    <source>
        <dbReference type="ARBA" id="ARBA00022837"/>
    </source>
</evidence>